<sequence>MEKRIILVLLTLIFISCNTNKTNTTDLPQKVSIKKVNGNHNFYINDSIFKIKGVGFNYEYRADFENLKKTGANAIRTWTTKYADTILSAAKNFDFKVALGIHIGKELWGFDYNDSIAIKKQYVRVTKIIEKYKNHPNLLCWVVGNELNLLFDENGGLKDVNPKVYEAMSNIVDYIHKNDPNHPVTITFAGVIPTHLKVAMEKIPQLDLVSVQVYAGLETVENEMKATGITKPYMITEFGPKGFWEMPKTEWNREIEEASGPKVDGISHRIKKGLIENNSGNCLGGFAFVWGQKHERTPTWYGMHHEDGKQTAYIDMITKLWTGKYPDNRAPRVDSLHLDGKIATANIKLKPNQTYTANVFASDPNADKLIYKWEIAEEVDIRSQGGEKEQKPNRIPVKVIEEKNGQFTFTAPEKQGEYRILVYVYDNKNKAGNANIPFLIKE</sequence>
<organism evidence="3 4">
    <name type="scientific">Tenacibaculum platacis</name>
    <dbReference type="NCBI Taxonomy" id="3137852"/>
    <lineage>
        <taxon>Bacteria</taxon>
        <taxon>Pseudomonadati</taxon>
        <taxon>Bacteroidota</taxon>
        <taxon>Flavobacteriia</taxon>
        <taxon>Flavobacteriales</taxon>
        <taxon>Flavobacteriaceae</taxon>
        <taxon>Tenacibaculum</taxon>
    </lineage>
</organism>
<dbReference type="Proteomes" id="UP001497416">
    <property type="component" value="Unassembled WGS sequence"/>
</dbReference>
<feature type="chain" id="PRO_5046883808" evidence="1">
    <location>
        <begin position="22"/>
        <end position="442"/>
    </location>
</feature>
<dbReference type="Gene3D" id="2.60.40.10">
    <property type="entry name" value="Immunoglobulins"/>
    <property type="match status" value="1"/>
</dbReference>
<keyword evidence="1" id="KW-0732">Signal</keyword>
<evidence type="ECO:0000259" key="2">
    <source>
        <dbReference type="Pfam" id="PF02836"/>
    </source>
</evidence>
<keyword evidence="4" id="KW-1185">Reference proteome</keyword>
<dbReference type="InterPro" id="IPR017853">
    <property type="entry name" value="GH"/>
</dbReference>
<dbReference type="Gene3D" id="3.20.20.80">
    <property type="entry name" value="Glycosidases"/>
    <property type="match status" value="1"/>
</dbReference>
<gene>
    <name evidence="3" type="ORF">T190607A01A_20810</name>
</gene>
<dbReference type="InterPro" id="IPR013783">
    <property type="entry name" value="Ig-like_fold"/>
</dbReference>
<dbReference type="GO" id="GO:0016787">
    <property type="term" value="F:hydrolase activity"/>
    <property type="evidence" value="ECO:0007669"/>
    <property type="project" value="UniProtKB-KW"/>
</dbReference>
<evidence type="ECO:0000256" key="1">
    <source>
        <dbReference type="SAM" id="SignalP"/>
    </source>
</evidence>
<dbReference type="EMBL" id="CAXIXY010000004">
    <property type="protein sequence ID" value="CAL2087459.1"/>
    <property type="molecule type" value="Genomic_DNA"/>
</dbReference>
<evidence type="ECO:0000313" key="3">
    <source>
        <dbReference type="EMBL" id="CAL2087459.1"/>
    </source>
</evidence>
<reference evidence="3 4" key="1">
    <citation type="submission" date="2024-05" db="EMBL/GenBank/DDBJ databases">
        <authorList>
            <person name="Duchaud E."/>
        </authorList>
    </citation>
    <scope>NUCLEOTIDE SEQUENCE [LARGE SCALE GENOMIC DNA]</scope>
    <source>
        <strain evidence="3">Ena-SAMPLE-TAB-13-05-2024-13:56:06:370-140302</strain>
    </source>
</reference>
<dbReference type="PROSITE" id="PS51257">
    <property type="entry name" value="PROKAR_LIPOPROTEIN"/>
    <property type="match status" value="1"/>
</dbReference>
<name>A0ABM9P1M8_9FLAO</name>
<accession>A0ABM9P1M8</accession>
<feature type="signal peptide" evidence="1">
    <location>
        <begin position="1"/>
        <end position="21"/>
    </location>
</feature>
<dbReference type="InterPro" id="IPR006103">
    <property type="entry name" value="Glyco_hydro_2_cat"/>
</dbReference>
<keyword evidence="3" id="KW-0378">Hydrolase</keyword>
<protein>
    <submittedName>
        <fullName evidence="3">Glycosyl hydrolases family 2, TIM barrel domain</fullName>
    </submittedName>
</protein>
<comment type="caution">
    <text evidence="3">The sequence shown here is derived from an EMBL/GenBank/DDBJ whole genome shotgun (WGS) entry which is preliminary data.</text>
</comment>
<dbReference type="Pfam" id="PF02836">
    <property type="entry name" value="Glyco_hydro_2_C"/>
    <property type="match status" value="1"/>
</dbReference>
<dbReference type="RefSeq" id="WP_348712363.1">
    <property type="nucleotide sequence ID" value="NZ_CAXIXY010000004.1"/>
</dbReference>
<evidence type="ECO:0000313" key="4">
    <source>
        <dbReference type="Proteomes" id="UP001497416"/>
    </source>
</evidence>
<dbReference type="SUPFAM" id="SSF51445">
    <property type="entry name" value="(Trans)glycosidases"/>
    <property type="match status" value="1"/>
</dbReference>
<proteinExistence type="predicted"/>
<feature type="domain" description="Glycoside hydrolase family 2 catalytic" evidence="2">
    <location>
        <begin position="113"/>
        <end position="239"/>
    </location>
</feature>